<reference evidence="2" key="1">
    <citation type="submission" date="2020-09" db="EMBL/GenBank/DDBJ databases">
        <title>Rhizobia associated with sainfoin plants.</title>
        <authorList>
            <person name="Asharfi S."/>
            <person name="Kuzmanovic N."/>
            <person name="Bunk B."/>
            <person name="Sproeer C."/>
            <person name="Becker M."/>
            <person name="Thuenen T."/>
        </authorList>
    </citation>
    <scope>NUCLEOTIDE SEQUENCE</scope>
    <source>
        <strain evidence="2">OM4</strain>
    </source>
</reference>
<evidence type="ECO:0000313" key="2">
    <source>
        <dbReference type="EMBL" id="UVC16021.1"/>
    </source>
</evidence>
<protein>
    <submittedName>
        <fullName evidence="2">Nuclear transport factor 2 family protein</fullName>
    </submittedName>
</protein>
<dbReference type="InterPro" id="IPR032710">
    <property type="entry name" value="NTF2-like_dom_sf"/>
</dbReference>
<dbReference type="InterPro" id="IPR037401">
    <property type="entry name" value="SnoaL-like"/>
</dbReference>
<dbReference type="RefSeq" id="WP_258120936.1">
    <property type="nucleotide sequence ID" value="NZ_CP062229.1"/>
</dbReference>
<proteinExistence type="predicted"/>
<feature type="domain" description="SnoaL-like" evidence="1">
    <location>
        <begin position="11"/>
        <end position="102"/>
    </location>
</feature>
<dbReference type="Proteomes" id="UP001058098">
    <property type="component" value="Chromosome"/>
</dbReference>
<dbReference type="SUPFAM" id="SSF54427">
    <property type="entry name" value="NTF2-like"/>
    <property type="match status" value="1"/>
</dbReference>
<name>A0ABY5QXT9_9HYPH</name>
<organism evidence="2 3">
    <name type="scientific">Mesorhizobium onobrychidis</name>
    <dbReference type="NCBI Taxonomy" id="2775404"/>
    <lineage>
        <taxon>Bacteria</taxon>
        <taxon>Pseudomonadati</taxon>
        <taxon>Pseudomonadota</taxon>
        <taxon>Alphaproteobacteria</taxon>
        <taxon>Hyphomicrobiales</taxon>
        <taxon>Phyllobacteriaceae</taxon>
        <taxon>Mesorhizobium</taxon>
    </lineage>
</organism>
<keyword evidence="3" id="KW-1185">Reference proteome</keyword>
<dbReference type="Gene3D" id="3.10.450.50">
    <property type="match status" value="1"/>
</dbReference>
<gene>
    <name evidence="2" type="ORF">IHQ72_02150</name>
</gene>
<dbReference type="Pfam" id="PF12680">
    <property type="entry name" value="SnoaL_2"/>
    <property type="match status" value="1"/>
</dbReference>
<accession>A0ABY5QXT9</accession>
<sequence length="123" mass="13357">MTDTKALNIARTYFDGMANKDIGKIMSVASADIVCTSPIGQTVGTEAFRGFQEGFARMIKKLTLVAAFGDGRHAVVVYETESHPVPHSTVAEYLTIHDDKIATTTVIYDAMPFAAYMATVQPH</sequence>
<dbReference type="EMBL" id="CP062229">
    <property type="protein sequence ID" value="UVC16021.1"/>
    <property type="molecule type" value="Genomic_DNA"/>
</dbReference>
<evidence type="ECO:0000259" key="1">
    <source>
        <dbReference type="Pfam" id="PF12680"/>
    </source>
</evidence>
<evidence type="ECO:0000313" key="3">
    <source>
        <dbReference type="Proteomes" id="UP001058098"/>
    </source>
</evidence>